<evidence type="ECO:0000256" key="8">
    <source>
        <dbReference type="ARBA" id="ARBA00022989"/>
    </source>
</evidence>
<dbReference type="GO" id="GO:0047134">
    <property type="term" value="F:protein-disulfide reductase [NAD(P)H] activity"/>
    <property type="evidence" value="ECO:0007669"/>
    <property type="project" value="UniProtKB-EC"/>
</dbReference>
<dbReference type="PROSITE" id="PS00194">
    <property type="entry name" value="THIOREDOXIN_1"/>
    <property type="match status" value="1"/>
</dbReference>
<proteinExistence type="inferred from homology"/>
<name>A0ABV3TAQ1_9GAMM</name>
<dbReference type="SUPFAM" id="SSF74863">
    <property type="entry name" value="Thiol:disulfide interchange protein DsbD, N-terminal domain (DsbD-alpha)"/>
    <property type="match status" value="1"/>
</dbReference>
<evidence type="ECO:0000313" key="17">
    <source>
        <dbReference type="EMBL" id="MEX0431350.1"/>
    </source>
</evidence>
<evidence type="ECO:0000256" key="4">
    <source>
        <dbReference type="ARBA" id="ARBA00022692"/>
    </source>
</evidence>
<sequence length="646" mass="67376" precursor="true">MTNKAIGQLAFLVGLWLTLAASAVTAQSSLGGLFGNESQSQDVLPVEEAFELDIRLHDDGQATIDIDVQDGYYVYRDSLDVELDGAGAQQEDLAFDHPQGTVKEDAFFGRQTVYTRPVSLPLIGQADFTSESVFSVAFQGCSESGVCYPPYRATGTPSDQRLAYAINPTAPTLTAESSTAGGQTAESAATAAPSGASADTPQGAGGGEAGRLERLLNNASLPTILAGFFVAGLLLAFTACLYPMIPILSGLIAGDPHRSGSLRALGLSLIYVESTAITYALAGVAAGLTGAAVQADLQSPWVLGSFAAVFVILALGMFGVFELRLPNGLQTRLTTLSNRQRGGTAIGVAIMGVLSTLIVGACSGPALIAALVFIGSTGDAWLGGLALFTLANGMGLPLLLIGTAAGRWLPRSGPWMNTVRAIFGVGFLAVALWTLERFLPGPVTLALWGVLLIGCGVWLGVFERVEPPVSNIRRLARTIGVAAMLWGAASLLGASAGGGDVLRPLTGLSLSAGGGGGSEQQEMAFRDINSPEELETALMDARAAGRPVMVDIYADWCVYCVQLEQRTFTDSAVQDAVAEAMLLRADVTDMNAEHRALMSRLDVYLPPAIVFYGPQGRENRDARVVGFLGPEAFIARARQGLAGPAQ</sequence>
<comment type="similarity">
    <text evidence="13">Belongs to the thioredoxin family. DsbD subfamily.</text>
</comment>
<keyword evidence="7 13" id="KW-0249">Electron transport</keyword>
<feature type="transmembrane region" description="Helical" evidence="13">
    <location>
        <begin position="301"/>
        <end position="323"/>
    </location>
</feature>
<feature type="domain" description="Thiol:disulfide interchange protein DsbD N-terminal" evidence="16">
    <location>
        <begin position="41"/>
        <end position="153"/>
    </location>
</feature>
<dbReference type="Proteomes" id="UP001556637">
    <property type="component" value="Unassembled WGS sequence"/>
</dbReference>
<dbReference type="Gene3D" id="3.40.30.10">
    <property type="entry name" value="Glutaredoxin"/>
    <property type="match status" value="1"/>
</dbReference>
<feature type="transmembrane region" description="Helical" evidence="13">
    <location>
        <begin position="344"/>
        <end position="374"/>
    </location>
</feature>
<evidence type="ECO:0000256" key="5">
    <source>
        <dbReference type="ARBA" id="ARBA00022729"/>
    </source>
</evidence>
<feature type="transmembrane region" description="Helical" evidence="13">
    <location>
        <begin position="417"/>
        <end position="435"/>
    </location>
</feature>
<feature type="disulfide bond" description="Redox-active" evidence="13">
    <location>
        <begin position="141"/>
        <end position="147"/>
    </location>
</feature>
<evidence type="ECO:0000256" key="14">
    <source>
        <dbReference type="SAM" id="MobiDB-lite"/>
    </source>
</evidence>
<protein>
    <recommendedName>
        <fullName evidence="13">Thiol:disulfide interchange protein DsbD</fullName>
        <ecNumber evidence="13">1.8.1.8</ecNumber>
    </recommendedName>
    <alternativeName>
        <fullName evidence="13">Protein-disulfide reductase</fullName>
        <shortName evidence="13">Disulfide reductase</shortName>
    </alternativeName>
</protein>
<keyword evidence="11 13" id="KW-1015">Disulfide bond</keyword>
<dbReference type="NCBIfam" id="NF001419">
    <property type="entry name" value="PRK00293.1"/>
    <property type="match status" value="1"/>
</dbReference>
<dbReference type="InterPro" id="IPR035671">
    <property type="entry name" value="DsbD_gamma"/>
</dbReference>
<dbReference type="InterPro" id="IPR017937">
    <property type="entry name" value="Thioredoxin_CS"/>
</dbReference>
<feature type="transmembrane region" description="Helical" evidence="13">
    <location>
        <begin position="441"/>
        <end position="462"/>
    </location>
</feature>
<comment type="caution">
    <text evidence="17">The sequence shown here is derived from an EMBL/GenBank/DDBJ whole genome shotgun (WGS) entry which is preliminary data.</text>
</comment>
<dbReference type="InterPro" id="IPR036249">
    <property type="entry name" value="Thioredoxin-like_sf"/>
</dbReference>
<evidence type="ECO:0000256" key="3">
    <source>
        <dbReference type="ARBA" id="ARBA00022448"/>
    </source>
</evidence>
<evidence type="ECO:0000256" key="13">
    <source>
        <dbReference type="HAMAP-Rule" id="MF_00399"/>
    </source>
</evidence>
<evidence type="ECO:0000313" key="18">
    <source>
        <dbReference type="Proteomes" id="UP001556637"/>
    </source>
</evidence>
<keyword evidence="3 13" id="KW-0813">Transport</keyword>
<dbReference type="Pfam" id="PF13899">
    <property type="entry name" value="Thioredoxin_7"/>
    <property type="match status" value="1"/>
</dbReference>
<evidence type="ECO:0000256" key="7">
    <source>
        <dbReference type="ARBA" id="ARBA00022982"/>
    </source>
</evidence>
<evidence type="ECO:0000259" key="16">
    <source>
        <dbReference type="Pfam" id="PF11412"/>
    </source>
</evidence>
<evidence type="ECO:0000256" key="11">
    <source>
        <dbReference type="ARBA" id="ARBA00023157"/>
    </source>
</evidence>
<evidence type="ECO:0000256" key="1">
    <source>
        <dbReference type="ARBA" id="ARBA00004141"/>
    </source>
</evidence>
<accession>A0ABV3TAQ1</accession>
<dbReference type="SUPFAM" id="SSF52833">
    <property type="entry name" value="Thioredoxin-like"/>
    <property type="match status" value="1"/>
</dbReference>
<keyword evidence="18" id="KW-1185">Reference proteome</keyword>
<dbReference type="CDD" id="cd02953">
    <property type="entry name" value="DsbDgamma"/>
    <property type="match status" value="1"/>
</dbReference>
<keyword evidence="9 13" id="KW-0560">Oxidoreductase</keyword>
<dbReference type="InterPro" id="IPR028250">
    <property type="entry name" value="DsbDN"/>
</dbReference>
<dbReference type="Pfam" id="PF02683">
    <property type="entry name" value="DsbD_TM"/>
    <property type="match status" value="1"/>
</dbReference>
<dbReference type="PANTHER" id="PTHR32234:SF0">
    <property type="entry name" value="THIOL:DISULFIDE INTERCHANGE PROTEIN DSBD"/>
    <property type="match status" value="1"/>
</dbReference>
<evidence type="ECO:0000256" key="9">
    <source>
        <dbReference type="ARBA" id="ARBA00023002"/>
    </source>
</evidence>
<keyword evidence="13" id="KW-1003">Cell membrane</keyword>
<reference evidence="17 18" key="1">
    <citation type="submission" date="2024-02" db="EMBL/GenBank/DDBJ databases">
        <title>New especies of Spiribacter isolated from saline water.</title>
        <authorList>
            <person name="Leon M.J."/>
            <person name="De La Haba R."/>
            <person name="Sanchez-Porro C."/>
            <person name="Ventosa A."/>
        </authorList>
    </citation>
    <scope>NUCLEOTIDE SEQUENCE [LARGE SCALE GENOMIC DNA]</scope>
    <source>
        <strain evidence="18">ag22IC4-189</strain>
    </source>
</reference>
<dbReference type="HAMAP" id="MF_00399">
    <property type="entry name" value="DbsD"/>
    <property type="match status" value="1"/>
</dbReference>
<evidence type="ECO:0000256" key="12">
    <source>
        <dbReference type="ARBA" id="ARBA00023284"/>
    </source>
</evidence>
<feature type="region of interest" description="Disordered" evidence="14">
    <location>
        <begin position="173"/>
        <end position="209"/>
    </location>
</feature>
<keyword evidence="4 13" id="KW-0812">Transmembrane</keyword>
<keyword evidence="10 13" id="KW-0472">Membrane</keyword>
<feature type="transmembrane region" description="Helical" evidence="13">
    <location>
        <begin position="264"/>
        <end position="289"/>
    </location>
</feature>
<keyword evidence="13" id="KW-0997">Cell inner membrane</keyword>
<dbReference type="Pfam" id="PF11412">
    <property type="entry name" value="DsbD_N"/>
    <property type="match status" value="1"/>
</dbReference>
<comment type="function">
    <text evidence="13">Required to facilitate the formation of correct disulfide bonds in some periplasmic proteins and for the assembly of the periplasmic c-type cytochromes. Acts by transferring electrons from cytoplasmic thioredoxin to the periplasm. This transfer involves a cascade of disulfide bond formation and reduction steps.</text>
</comment>
<comment type="subcellular location">
    <subcellularLocation>
        <location evidence="2">Cell envelope</location>
    </subcellularLocation>
    <subcellularLocation>
        <location evidence="13">Cell inner membrane</location>
        <topology evidence="13">Multi-pass membrane protein</topology>
    </subcellularLocation>
    <subcellularLocation>
        <location evidence="1">Membrane</location>
        <topology evidence="1">Multi-pass membrane protein</topology>
    </subcellularLocation>
</comment>
<dbReference type="InterPro" id="IPR022910">
    <property type="entry name" value="Thiol_diS_interchange_DbsD"/>
</dbReference>
<dbReference type="EMBL" id="JBAKFF010000001">
    <property type="protein sequence ID" value="MEX0431350.1"/>
    <property type="molecule type" value="Genomic_DNA"/>
</dbReference>
<keyword evidence="12 13" id="KW-0676">Redox-active center</keyword>
<feature type="transmembrane region" description="Helical" evidence="13">
    <location>
        <begin position="474"/>
        <end position="494"/>
    </location>
</feature>
<gene>
    <name evidence="13 17" type="primary">dsbD</name>
    <name evidence="17" type="ORF">V6X30_08050</name>
</gene>
<dbReference type="InterPro" id="IPR003834">
    <property type="entry name" value="Cyt_c_assmbl_TM_dom"/>
</dbReference>
<evidence type="ECO:0000256" key="10">
    <source>
        <dbReference type="ARBA" id="ARBA00023136"/>
    </source>
</evidence>
<feature type="compositionally biased region" description="Low complexity" evidence="14">
    <location>
        <begin position="177"/>
        <end position="198"/>
    </location>
</feature>
<keyword evidence="13" id="KW-0520">NAD</keyword>
<evidence type="ECO:0000256" key="2">
    <source>
        <dbReference type="ARBA" id="ARBA00004196"/>
    </source>
</evidence>
<dbReference type="InterPro" id="IPR036929">
    <property type="entry name" value="DsbDN_sf"/>
</dbReference>
<dbReference type="PANTHER" id="PTHR32234">
    <property type="entry name" value="THIOL:DISULFIDE INTERCHANGE PROTEIN DSBD"/>
    <property type="match status" value="1"/>
</dbReference>
<feature type="chain" id="PRO_5044901501" description="Thiol:disulfide interchange protein DsbD" evidence="13">
    <location>
        <begin position="27"/>
        <end position="646"/>
    </location>
</feature>
<feature type="transmembrane region" description="Helical" evidence="13">
    <location>
        <begin position="224"/>
        <end position="252"/>
    </location>
</feature>
<organism evidence="17 18">
    <name type="scientific">Spiribacter insolitus</name>
    <dbReference type="NCBI Taxonomy" id="3122417"/>
    <lineage>
        <taxon>Bacteria</taxon>
        <taxon>Pseudomonadati</taxon>
        <taxon>Pseudomonadota</taxon>
        <taxon>Gammaproteobacteria</taxon>
        <taxon>Chromatiales</taxon>
        <taxon>Ectothiorhodospiraceae</taxon>
        <taxon>Spiribacter</taxon>
    </lineage>
</organism>
<keyword evidence="6 13" id="KW-0201">Cytochrome c-type biogenesis</keyword>
<comment type="catalytic activity">
    <reaction evidence="13">
        <text>[protein]-dithiol + NADP(+) = [protein]-disulfide + NADPH + H(+)</text>
        <dbReference type="Rhea" id="RHEA:18753"/>
        <dbReference type="Rhea" id="RHEA-COMP:10593"/>
        <dbReference type="Rhea" id="RHEA-COMP:10594"/>
        <dbReference type="ChEBI" id="CHEBI:15378"/>
        <dbReference type="ChEBI" id="CHEBI:29950"/>
        <dbReference type="ChEBI" id="CHEBI:50058"/>
        <dbReference type="ChEBI" id="CHEBI:57783"/>
        <dbReference type="ChEBI" id="CHEBI:58349"/>
        <dbReference type="EC" id="1.8.1.8"/>
    </reaction>
</comment>
<evidence type="ECO:0000259" key="15">
    <source>
        <dbReference type="Pfam" id="PF02683"/>
    </source>
</evidence>
<keyword evidence="8 13" id="KW-1133">Transmembrane helix</keyword>
<feature type="signal peptide" evidence="13">
    <location>
        <begin position="1"/>
        <end position="26"/>
    </location>
</feature>
<feature type="transmembrane region" description="Helical" evidence="13">
    <location>
        <begin position="380"/>
        <end position="405"/>
    </location>
</feature>
<dbReference type="RefSeq" id="WP_367984103.1">
    <property type="nucleotide sequence ID" value="NZ_JBAKFF010000001.1"/>
</dbReference>
<dbReference type="EC" id="1.8.1.8" evidence="13"/>
<feature type="disulfide bond" description="Redox-active" evidence="13">
    <location>
        <begin position="557"/>
        <end position="560"/>
    </location>
</feature>
<dbReference type="Gene3D" id="2.60.40.1250">
    <property type="entry name" value="Thiol:disulfide interchange protein DsbD, N-terminal domain"/>
    <property type="match status" value="1"/>
</dbReference>
<keyword evidence="5 13" id="KW-0732">Signal</keyword>
<comment type="catalytic activity">
    <reaction evidence="13">
        <text>[protein]-dithiol + NAD(+) = [protein]-disulfide + NADH + H(+)</text>
        <dbReference type="Rhea" id="RHEA:18749"/>
        <dbReference type="Rhea" id="RHEA-COMP:10593"/>
        <dbReference type="Rhea" id="RHEA-COMP:10594"/>
        <dbReference type="ChEBI" id="CHEBI:15378"/>
        <dbReference type="ChEBI" id="CHEBI:29950"/>
        <dbReference type="ChEBI" id="CHEBI:50058"/>
        <dbReference type="ChEBI" id="CHEBI:57540"/>
        <dbReference type="ChEBI" id="CHEBI:57945"/>
        <dbReference type="EC" id="1.8.1.8"/>
    </reaction>
</comment>
<feature type="domain" description="Cytochrome C biogenesis protein transmembrane" evidence="15">
    <location>
        <begin position="223"/>
        <end position="439"/>
    </location>
</feature>
<evidence type="ECO:0000256" key="6">
    <source>
        <dbReference type="ARBA" id="ARBA00022748"/>
    </source>
</evidence>
<feature type="disulfide bond" description="Redox-active" evidence="13">
    <location>
        <begin position="240"/>
        <end position="362"/>
    </location>
</feature>